<keyword evidence="3" id="KW-1185">Reference proteome</keyword>
<proteinExistence type="predicted"/>
<evidence type="ECO:0000313" key="3">
    <source>
        <dbReference type="Proteomes" id="UP000475862"/>
    </source>
</evidence>
<feature type="domain" description="DUF659" evidence="1">
    <location>
        <begin position="92"/>
        <end position="249"/>
    </location>
</feature>
<sequence length="277" mass="31654">MDFEFLMVKRTSIVVFSGAMSNSLETFEVSKLEGRPSLLPIDEKSRPMIEKELQIAVKEIKIIFTSANIPLNKVKNAIFRDFLEKYTRKKIPDESAIRKNYLSECYQETMNKIRSYVTDKKIWVSIDETTDCEGRYIANAVVGILEKNESGKIFLLTLEQLERANFSTISKLFDKPMNLVWPNDVLHDNVLLFLTDAAPYMVKAANSLKALYSKMVHVTCLAHAHHRVDEKIRGSFKKVDELISNAKKVFLKAPSRIQIFKDEAPAVPLPPTPVITR</sequence>
<evidence type="ECO:0000313" key="2">
    <source>
        <dbReference type="EMBL" id="KAE9521878.1"/>
    </source>
</evidence>
<dbReference type="Proteomes" id="UP000475862">
    <property type="component" value="Unassembled WGS sequence"/>
</dbReference>
<dbReference type="InterPro" id="IPR007021">
    <property type="entry name" value="DUF659"/>
</dbReference>
<dbReference type="AlphaFoldDB" id="A0A6G0SUQ3"/>
<dbReference type="GO" id="GO:0003690">
    <property type="term" value="F:double-stranded DNA binding"/>
    <property type="evidence" value="ECO:0007669"/>
    <property type="project" value="InterPro"/>
</dbReference>
<dbReference type="GO" id="GO:0006357">
    <property type="term" value="P:regulation of transcription by RNA polymerase II"/>
    <property type="evidence" value="ECO:0007669"/>
    <property type="project" value="InterPro"/>
</dbReference>
<dbReference type="InterPro" id="IPR033375">
    <property type="entry name" value="Cggbp1"/>
</dbReference>
<protein>
    <recommendedName>
        <fullName evidence="1">DUF659 domain-containing protein</fullName>
    </recommendedName>
</protein>
<dbReference type="PANTHER" id="PTHR32344">
    <property type="entry name" value="U1-TYPE DOMAIN-CONTAINING PROTEIN"/>
    <property type="match status" value="1"/>
</dbReference>
<dbReference type="Pfam" id="PF04937">
    <property type="entry name" value="DUF659"/>
    <property type="match status" value="1"/>
</dbReference>
<evidence type="ECO:0000259" key="1">
    <source>
        <dbReference type="Pfam" id="PF04937"/>
    </source>
</evidence>
<organism evidence="2 3">
    <name type="scientific">Aphis glycines</name>
    <name type="common">Soybean aphid</name>
    <dbReference type="NCBI Taxonomy" id="307491"/>
    <lineage>
        <taxon>Eukaryota</taxon>
        <taxon>Metazoa</taxon>
        <taxon>Ecdysozoa</taxon>
        <taxon>Arthropoda</taxon>
        <taxon>Hexapoda</taxon>
        <taxon>Insecta</taxon>
        <taxon>Pterygota</taxon>
        <taxon>Neoptera</taxon>
        <taxon>Paraneoptera</taxon>
        <taxon>Hemiptera</taxon>
        <taxon>Sternorrhyncha</taxon>
        <taxon>Aphidomorpha</taxon>
        <taxon>Aphidoidea</taxon>
        <taxon>Aphididae</taxon>
        <taxon>Aphidini</taxon>
        <taxon>Aphis</taxon>
        <taxon>Aphis</taxon>
    </lineage>
</organism>
<reference evidence="2 3" key="1">
    <citation type="submission" date="2019-08" db="EMBL/GenBank/DDBJ databases">
        <title>The genome of the soybean aphid Biotype 1, its phylome, world population structure and adaptation to the North American continent.</title>
        <authorList>
            <person name="Giordano R."/>
            <person name="Donthu R.K."/>
            <person name="Hernandez A.G."/>
            <person name="Wright C.L."/>
            <person name="Zimin A.V."/>
        </authorList>
    </citation>
    <scope>NUCLEOTIDE SEQUENCE [LARGE SCALE GENOMIC DNA]</scope>
    <source>
        <tissue evidence="2">Whole aphids</tissue>
    </source>
</reference>
<gene>
    <name evidence="2" type="ORF">AGLY_017685</name>
</gene>
<accession>A0A6G0SUQ3</accession>
<comment type="caution">
    <text evidence="2">The sequence shown here is derived from an EMBL/GenBank/DDBJ whole genome shotgun (WGS) entry which is preliminary data.</text>
</comment>
<dbReference type="PANTHER" id="PTHR32344:SF1">
    <property type="entry name" value="U1-TYPE DOMAIN-CONTAINING PROTEIN"/>
    <property type="match status" value="1"/>
</dbReference>
<dbReference type="GO" id="GO:0005634">
    <property type="term" value="C:nucleus"/>
    <property type="evidence" value="ECO:0007669"/>
    <property type="project" value="InterPro"/>
</dbReference>
<name>A0A6G0SUQ3_APHGL</name>
<dbReference type="EMBL" id="VYZN01001862">
    <property type="protein sequence ID" value="KAE9521878.1"/>
    <property type="molecule type" value="Genomic_DNA"/>
</dbReference>
<dbReference type="OrthoDB" id="8032690at2759"/>